<protein>
    <submittedName>
        <fullName evidence="1">Uncharacterized protein</fullName>
    </submittedName>
</protein>
<proteinExistence type="predicted"/>
<evidence type="ECO:0000313" key="2">
    <source>
        <dbReference type="Proteomes" id="UP001418222"/>
    </source>
</evidence>
<keyword evidence="2" id="KW-1185">Reference proteome</keyword>
<organism evidence="1 2">
    <name type="scientific">Platanthera zijinensis</name>
    <dbReference type="NCBI Taxonomy" id="2320716"/>
    <lineage>
        <taxon>Eukaryota</taxon>
        <taxon>Viridiplantae</taxon>
        <taxon>Streptophyta</taxon>
        <taxon>Embryophyta</taxon>
        <taxon>Tracheophyta</taxon>
        <taxon>Spermatophyta</taxon>
        <taxon>Magnoliopsida</taxon>
        <taxon>Liliopsida</taxon>
        <taxon>Asparagales</taxon>
        <taxon>Orchidaceae</taxon>
        <taxon>Orchidoideae</taxon>
        <taxon>Orchideae</taxon>
        <taxon>Orchidinae</taxon>
        <taxon>Platanthera</taxon>
    </lineage>
</organism>
<dbReference type="AlphaFoldDB" id="A0AAP0B6P0"/>
<dbReference type="Proteomes" id="UP001418222">
    <property type="component" value="Unassembled WGS sequence"/>
</dbReference>
<reference evidence="1 2" key="1">
    <citation type="journal article" date="2022" name="Nat. Plants">
        <title>Genomes of leafy and leafless Platanthera orchids illuminate the evolution of mycoheterotrophy.</title>
        <authorList>
            <person name="Li M.H."/>
            <person name="Liu K.W."/>
            <person name="Li Z."/>
            <person name="Lu H.C."/>
            <person name="Ye Q.L."/>
            <person name="Zhang D."/>
            <person name="Wang J.Y."/>
            <person name="Li Y.F."/>
            <person name="Zhong Z.M."/>
            <person name="Liu X."/>
            <person name="Yu X."/>
            <person name="Liu D.K."/>
            <person name="Tu X.D."/>
            <person name="Liu B."/>
            <person name="Hao Y."/>
            <person name="Liao X.Y."/>
            <person name="Jiang Y.T."/>
            <person name="Sun W.H."/>
            <person name="Chen J."/>
            <person name="Chen Y.Q."/>
            <person name="Ai Y."/>
            <person name="Zhai J.W."/>
            <person name="Wu S.S."/>
            <person name="Zhou Z."/>
            <person name="Hsiao Y.Y."/>
            <person name="Wu W.L."/>
            <person name="Chen Y.Y."/>
            <person name="Lin Y.F."/>
            <person name="Hsu J.L."/>
            <person name="Li C.Y."/>
            <person name="Wang Z.W."/>
            <person name="Zhao X."/>
            <person name="Zhong W.Y."/>
            <person name="Ma X.K."/>
            <person name="Ma L."/>
            <person name="Huang J."/>
            <person name="Chen G.Z."/>
            <person name="Huang M.Z."/>
            <person name="Huang L."/>
            <person name="Peng D.H."/>
            <person name="Luo Y.B."/>
            <person name="Zou S.Q."/>
            <person name="Chen S.P."/>
            <person name="Lan S."/>
            <person name="Tsai W.C."/>
            <person name="Van de Peer Y."/>
            <person name="Liu Z.J."/>
        </authorList>
    </citation>
    <scope>NUCLEOTIDE SEQUENCE [LARGE SCALE GENOMIC DNA]</scope>
    <source>
        <strain evidence="1">Lor287</strain>
    </source>
</reference>
<name>A0AAP0B6P0_9ASPA</name>
<dbReference type="EMBL" id="JBBWWQ010000014">
    <property type="protein sequence ID" value="KAK8930542.1"/>
    <property type="molecule type" value="Genomic_DNA"/>
</dbReference>
<evidence type="ECO:0000313" key="1">
    <source>
        <dbReference type="EMBL" id="KAK8930542.1"/>
    </source>
</evidence>
<accession>A0AAP0B6P0</accession>
<comment type="caution">
    <text evidence="1">The sequence shown here is derived from an EMBL/GenBank/DDBJ whole genome shotgun (WGS) entry which is preliminary data.</text>
</comment>
<sequence length="86" mass="9749">MYLHDPCIFYPTYTASRLAVLPPRRRTGARRYAPWISGVTAVERQKVLYTSMSHRGLRYGELAKYGHPKGSARTILSEPVIALRTA</sequence>
<gene>
    <name evidence="1" type="ORF">KSP39_PZI016216</name>
</gene>